<accession>A0A4P9WC39</accession>
<dbReference type="EMBL" id="KZ996256">
    <property type="protein sequence ID" value="RKO89153.1"/>
    <property type="molecule type" value="Genomic_DNA"/>
</dbReference>
<organism evidence="2 3">
    <name type="scientific">Blyttiomyces helicus</name>
    <dbReference type="NCBI Taxonomy" id="388810"/>
    <lineage>
        <taxon>Eukaryota</taxon>
        <taxon>Fungi</taxon>
        <taxon>Fungi incertae sedis</taxon>
        <taxon>Chytridiomycota</taxon>
        <taxon>Chytridiomycota incertae sedis</taxon>
        <taxon>Chytridiomycetes</taxon>
        <taxon>Chytridiomycetes incertae sedis</taxon>
        <taxon>Blyttiomyces</taxon>
    </lineage>
</organism>
<evidence type="ECO:0000313" key="2">
    <source>
        <dbReference type="EMBL" id="RKO89153.1"/>
    </source>
</evidence>
<feature type="region of interest" description="Disordered" evidence="1">
    <location>
        <begin position="137"/>
        <end position="160"/>
    </location>
</feature>
<dbReference type="AlphaFoldDB" id="A0A4P9WC39"/>
<feature type="region of interest" description="Disordered" evidence="1">
    <location>
        <begin position="612"/>
        <end position="634"/>
    </location>
</feature>
<feature type="region of interest" description="Disordered" evidence="1">
    <location>
        <begin position="37"/>
        <end position="71"/>
    </location>
</feature>
<keyword evidence="3" id="KW-1185">Reference proteome</keyword>
<name>A0A4P9WC39_9FUNG</name>
<protein>
    <submittedName>
        <fullName evidence="2">Uncharacterized protein</fullName>
    </submittedName>
</protein>
<dbReference type="InterPro" id="IPR032675">
    <property type="entry name" value="LRR_dom_sf"/>
</dbReference>
<evidence type="ECO:0000256" key="1">
    <source>
        <dbReference type="SAM" id="MobiDB-lite"/>
    </source>
</evidence>
<evidence type="ECO:0000313" key="3">
    <source>
        <dbReference type="Proteomes" id="UP000269721"/>
    </source>
</evidence>
<dbReference type="Gene3D" id="3.80.10.10">
    <property type="entry name" value="Ribonuclease Inhibitor"/>
    <property type="match status" value="1"/>
</dbReference>
<feature type="compositionally biased region" description="Basic and acidic residues" evidence="1">
    <location>
        <begin position="52"/>
        <end position="71"/>
    </location>
</feature>
<dbReference type="Proteomes" id="UP000269721">
    <property type="component" value="Unassembled WGS sequence"/>
</dbReference>
<feature type="compositionally biased region" description="Basic and acidic residues" evidence="1">
    <location>
        <begin position="140"/>
        <end position="149"/>
    </location>
</feature>
<dbReference type="SUPFAM" id="SSF52047">
    <property type="entry name" value="RNI-like"/>
    <property type="match status" value="1"/>
</dbReference>
<proteinExistence type="predicted"/>
<sequence>MGNARWNSPDLFWLPEEVQFADAPRILTLDVTPHAVHHEKRSSRSGRVDGWQMRRRECGPPGARGDRACRRSPDRAVAHTSRRILIASLHGCYDLAAVHGACLNGPDAMRYRCGWSTEGEEDDVGLVCCDELVGGGGDDGGGRETDGRLRGPGRGSGLEPWLRLQRHGAGRRDADGGQVLYPDSWVRWGTTRQDVRGRRKVVRIVSFSGIPNKLLATGDPPPAGPHEAPPSQLPAHNAFTSKTPRHFLRVLVSNLKIQDTSLAPSFDYDLLARGRFHWALLDARLAAIGASLVAANARCQLHRILAITLVPRFLPSAFDFCFEHGDRSERFLRVRGSNLKLLDIEGSAYVDNDLLICIGESSPHLELLDLGNYPHATDRAPKLEYDAFIAALKRRCPNLGHIRLSVAINARFGEAENLQRAAHELQPRCCDRGPPGSPAFVRDIDLRDIDWLRVSEKFDGYAVRMRRVRSFVEVEKSGGVGGSIATVAPMLSSCPHLEVLVMAVPRSYLDPGWNLREDQPASAVRRALPNLKTVQISRRRCDFLTRSLIKISPSQRRLAIVDTPFYQADEVRDELPALLRACSSNDDLEVISYGGIPDETLATPSRQSLSKASCNAAGPTSKSSISRTPAPSTTTCLAKSTPQLEFLNLIGYIEAEADTAPTLEEFAFIAEFKHGCAKLRLVELGVDDMAIMYTDWEAQELLADLGMQISGDIPGLPFLACSQCGRRGWRLEFTVIFGAGLVLDKGLWDGVQQEAATREAALSITALVRRRDRADGL</sequence>
<gene>
    <name evidence="2" type="ORF">BDK51DRAFT_40292</name>
</gene>
<reference evidence="3" key="1">
    <citation type="journal article" date="2018" name="Nat. Microbiol.">
        <title>Leveraging single-cell genomics to expand the fungal tree of life.</title>
        <authorList>
            <person name="Ahrendt S.R."/>
            <person name="Quandt C.A."/>
            <person name="Ciobanu D."/>
            <person name="Clum A."/>
            <person name="Salamov A."/>
            <person name="Andreopoulos B."/>
            <person name="Cheng J.F."/>
            <person name="Woyke T."/>
            <person name="Pelin A."/>
            <person name="Henrissat B."/>
            <person name="Reynolds N.K."/>
            <person name="Benny G.L."/>
            <person name="Smith M.E."/>
            <person name="James T.Y."/>
            <person name="Grigoriev I.V."/>
        </authorList>
    </citation>
    <scope>NUCLEOTIDE SEQUENCE [LARGE SCALE GENOMIC DNA]</scope>
</reference>